<dbReference type="EMBL" id="FNTC01000002">
    <property type="protein sequence ID" value="SEC49952.1"/>
    <property type="molecule type" value="Genomic_DNA"/>
</dbReference>
<name>A0A1H4T0J3_PSEJE</name>
<evidence type="ECO:0000313" key="1">
    <source>
        <dbReference type="EMBL" id="SEC49952.1"/>
    </source>
</evidence>
<gene>
    <name evidence="1" type="ORF">SAMN04490187_4606</name>
</gene>
<keyword evidence="2" id="KW-1185">Reference proteome</keyword>
<accession>A0A1H4T0J3</accession>
<protein>
    <submittedName>
        <fullName evidence="1">Uncharacterized protein</fullName>
    </submittedName>
</protein>
<proteinExistence type="predicted"/>
<organism evidence="1 2">
    <name type="scientific">Pseudomonas jessenii</name>
    <dbReference type="NCBI Taxonomy" id="77298"/>
    <lineage>
        <taxon>Bacteria</taxon>
        <taxon>Pseudomonadati</taxon>
        <taxon>Pseudomonadota</taxon>
        <taxon>Gammaproteobacteria</taxon>
        <taxon>Pseudomonadales</taxon>
        <taxon>Pseudomonadaceae</taxon>
        <taxon>Pseudomonas</taxon>
    </lineage>
</organism>
<reference evidence="2" key="1">
    <citation type="submission" date="2016-10" db="EMBL/GenBank/DDBJ databases">
        <authorList>
            <person name="Varghese N."/>
            <person name="Submissions S."/>
        </authorList>
    </citation>
    <scope>NUCLEOTIDE SEQUENCE [LARGE SCALE GENOMIC DNA]</scope>
    <source>
        <strain evidence="2">BS3660</strain>
    </source>
</reference>
<evidence type="ECO:0000313" key="2">
    <source>
        <dbReference type="Proteomes" id="UP000198542"/>
    </source>
</evidence>
<dbReference type="Proteomes" id="UP000198542">
    <property type="component" value="Unassembled WGS sequence"/>
</dbReference>
<sequence>MAQTNLLKSRVVELDAGRGLTAIDNAEAEKIVEKLNQRIELLIRVNRDVLDSVSGAFRLILEASEKQPVAGLYGPKGLVATVDDMREIEKAMKEHPVTL</sequence>
<dbReference type="AlphaFoldDB" id="A0A1H4T0J3"/>